<dbReference type="OrthoDB" id="3236270at2"/>
<evidence type="ECO:0000313" key="2">
    <source>
        <dbReference type="Proteomes" id="UP000216352"/>
    </source>
</evidence>
<sequence>MAQPENYNPMIYDAMRESANRLVGEYTYLANRTDDMVMRNALLDAIRGVRQEIAMTDADSRKDVEAKTAEFASRAANMRNFRINGAQMARGHMATSAMARPAKQTQEQML</sequence>
<comment type="caution">
    <text evidence="1">The sequence shown here is derived from an EMBL/GenBank/DDBJ whole genome shotgun (WGS) entry which is preliminary data.</text>
</comment>
<organism evidence="1 2">
    <name type="scientific">Bifidobacterium lemurum</name>
    <dbReference type="NCBI Taxonomy" id="1603886"/>
    <lineage>
        <taxon>Bacteria</taxon>
        <taxon>Bacillati</taxon>
        <taxon>Actinomycetota</taxon>
        <taxon>Actinomycetes</taxon>
        <taxon>Bifidobacteriales</taxon>
        <taxon>Bifidobacteriaceae</taxon>
        <taxon>Bifidobacterium</taxon>
    </lineage>
</organism>
<gene>
    <name evidence="1" type="ORF">BLEM_1428</name>
</gene>
<reference evidence="1 2" key="1">
    <citation type="journal article" date="2017" name="BMC Genomics">
        <title>Comparative genomic and phylogenomic analyses of the Bifidobacteriaceae family.</title>
        <authorList>
            <person name="Lugli G.A."/>
            <person name="Milani C."/>
            <person name="Turroni F."/>
            <person name="Duranti S."/>
            <person name="Mancabelli L."/>
            <person name="Mangifesta M."/>
            <person name="Ferrario C."/>
            <person name="Modesto M."/>
            <person name="Mattarelli P."/>
            <person name="Jiri K."/>
            <person name="van Sinderen D."/>
            <person name="Ventura M."/>
        </authorList>
    </citation>
    <scope>NUCLEOTIDE SEQUENCE [LARGE SCALE GENOMIC DNA]</scope>
    <source>
        <strain evidence="1 2">DSM 28807</strain>
    </source>
</reference>
<name>A0A261FQM3_9BIFI</name>
<protein>
    <submittedName>
        <fullName evidence="1">Uncharacterized protein</fullName>
    </submittedName>
</protein>
<dbReference type="STRING" id="1603886.GCA_001895165_00580"/>
<dbReference type="EMBL" id="MWWX01000009">
    <property type="protein sequence ID" value="OZG61480.1"/>
    <property type="molecule type" value="Genomic_DNA"/>
</dbReference>
<dbReference type="Proteomes" id="UP000216352">
    <property type="component" value="Unassembled WGS sequence"/>
</dbReference>
<evidence type="ECO:0000313" key="1">
    <source>
        <dbReference type="EMBL" id="OZG61480.1"/>
    </source>
</evidence>
<dbReference type="RefSeq" id="WP_072724352.1">
    <property type="nucleotide sequence ID" value="NZ_BDIS01000007.1"/>
</dbReference>
<accession>A0A261FQM3</accession>
<dbReference type="AlphaFoldDB" id="A0A261FQM3"/>
<proteinExistence type="predicted"/>
<keyword evidence="2" id="KW-1185">Reference proteome</keyword>